<feature type="domain" description="HTH cro/C1-type" evidence="1">
    <location>
        <begin position="11"/>
        <end position="64"/>
    </location>
</feature>
<keyword evidence="3" id="KW-1185">Reference proteome</keyword>
<comment type="caution">
    <text evidence="2">The sequence shown here is derived from an EMBL/GenBank/DDBJ whole genome shotgun (WGS) entry which is preliminary data.</text>
</comment>
<dbReference type="CDD" id="cd00093">
    <property type="entry name" value="HTH_XRE"/>
    <property type="match status" value="1"/>
</dbReference>
<dbReference type="InterPro" id="IPR036286">
    <property type="entry name" value="LexA/Signal_pep-like_sf"/>
</dbReference>
<dbReference type="RefSeq" id="WP_386756670.1">
    <property type="nucleotide sequence ID" value="NZ_JBHRXK010000001.1"/>
</dbReference>
<dbReference type="SMART" id="SM00530">
    <property type="entry name" value="HTH_XRE"/>
    <property type="match status" value="1"/>
</dbReference>
<organism evidence="2 3">
    <name type="scientific">Lysobacter cavernae</name>
    <dbReference type="NCBI Taxonomy" id="1685901"/>
    <lineage>
        <taxon>Bacteria</taxon>
        <taxon>Pseudomonadati</taxon>
        <taxon>Pseudomonadota</taxon>
        <taxon>Gammaproteobacteria</taxon>
        <taxon>Lysobacterales</taxon>
        <taxon>Lysobacteraceae</taxon>
        <taxon>Lysobacter</taxon>
    </lineage>
</organism>
<evidence type="ECO:0000313" key="2">
    <source>
        <dbReference type="EMBL" id="MFC3549438.1"/>
    </source>
</evidence>
<dbReference type="Gene3D" id="1.10.260.40">
    <property type="entry name" value="lambda repressor-like DNA-binding domains"/>
    <property type="match status" value="1"/>
</dbReference>
<reference evidence="3" key="1">
    <citation type="journal article" date="2019" name="Int. J. Syst. Evol. Microbiol.">
        <title>The Global Catalogue of Microorganisms (GCM) 10K type strain sequencing project: providing services to taxonomists for standard genome sequencing and annotation.</title>
        <authorList>
            <consortium name="The Broad Institute Genomics Platform"/>
            <consortium name="The Broad Institute Genome Sequencing Center for Infectious Disease"/>
            <person name="Wu L."/>
            <person name="Ma J."/>
        </authorList>
    </citation>
    <scope>NUCLEOTIDE SEQUENCE [LARGE SCALE GENOMIC DNA]</scope>
    <source>
        <strain evidence="3">KCTC 42875</strain>
    </source>
</reference>
<dbReference type="InterPro" id="IPR001387">
    <property type="entry name" value="Cro/C1-type_HTH"/>
</dbReference>
<dbReference type="SUPFAM" id="SSF51306">
    <property type="entry name" value="LexA/Signal peptidase"/>
    <property type="match status" value="1"/>
</dbReference>
<dbReference type="Proteomes" id="UP001595740">
    <property type="component" value="Unassembled WGS sequence"/>
</dbReference>
<dbReference type="PROSITE" id="PS50943">
    <property type="entry name" value="HTH_CROC1"/>
    <property type="match status" value="1"/>
</dbReference>
<dbReference type="SUPFAM" id="SSF47413">
    <property type="entry name" value="lambda repressor-like DNA-binding domains"/>
    <property type="match status" value="1"/>
</dbReference>
<evidence type="ECO:0000313" key="3">
    <source>
        <dbReference type="Proteomes" id="UP001595740"/>
    </source>
</evidence>
<dbReference type="InterPro" id="IPR010982">
    <property type="entry name" value="Lambda_DNA-bd_dom_sf"/>
</dbReference>
<gene>
    <name evidence="2" type="ORF">ACFOLC_00240</name>
</gene>
<dbReference type="EMBL" id="JBHRXK010000001">
    <property type="protein sequence ID" value="MFC3549438.1"/>
    <property type="molecule type" value="Genomic_DNA"/>
</dbReference>
<proteinExistence type="predicted"/>
<accession>A0ABV7RK17</accession>
<evidence type="ECO:0000259" key="1">
    <source>
        <dbReference type="PROSITE" id="PS50943"/>
    </source>
</evidence>
<protein>
    <submittedName>
        <fullName evidence="2">Helix-turn-helix domain-containing protein</fullName>
    </submittedName>
</protein>
<name>A0ABV7RK17_9GAMM</name>
<dbReference type="Pfam" id="PF01381">
    <property type="entry name" value="HTH_3"/>
    <property type="match status" value="1"/>
</dbReference>
<sequence length="204" mass="22202">MDDVAQICARLREERLRLGLNQQDFAESTGVSRKTQSAYESGASAPDVAYLKIAASLGVDVHYVISGRREGSPIDGHVEIQALAGFGPADGPSTILLPDFLLQQKIGMTSAANVRWALNPSRAMEPEIERHQLVLVDVTQSTLADVIDGTTYAYTLWGRPDIRRVLHRRDHWSVVGFGKGAESTDVYKDDQDSLQILGAVVGAV</sequence>